<feature type="non-terminal residue" evidence="2">
    <location>
        <position position="1"/>
    </location>
</feature>
<accession>K0SCW9</accession>
<evidence type="ECO:0000313" key="3">
    <source>
        <dbReference type="Proteomes" id="UP000266841"/>
    </source>
</evidence>
<evidence type="ECO:0000256" key="1">
    <source>
        <dbReference type="SAM" id="MobiDB-lite"/>
    </source>
</evidence>
<reference evidence="2 3" key="1">
    <citation type="journal article" date="2012" name="Genome Biol.">
        <title>Genome and low-iron response of an oceanic diatom adapted to chronic iron limitation.</title>
        <authorList>
            <person name="Lommer M."/>
            <person name="Specht M."/>
            <person name="Roy A.S."/>
            <person name="Kraemer L."/>
            <person name="Andreson R."/>
            <person name="Gutowska M.A."/>
            <person name="Wolf J."/>
            <person name="Bergner S.V."/>
            <person name="Schilhabel M.B."/>
            <person name="Klostermeier U.C."/>
            <person name="Beiko R.G."/>
            <person name="Rosenstiel P."/>
            <person name="Hippler M."/>
            <person name="Laroche J."/>
        </authorList>
    </citation>
    <scope>NUCLEOTIDE SEQUENCE [LARGE SCALE GENOMIC DNA]</scope>
    <source>
        <strain evidence="2 3">CCMP1005</strain>
    </source>
</reference>
<dbReference type="Proteomes" id="UP000266841">
    <property type="component" value="Unassembled WGS sequence"/>
</dbReference>
<name>K0SCW9_THAOC</name>
<proteinExistence type="predicted"/>
<feature type="region of interest" description="Disordered" evidence="1">
    <location>
        <begin position="1"/>
        <end position="20"/>
    </location>
</feature>
<sequence>NVGKEAPGSEAGHTQRRGRMRIDVLAHDEKDGLRRREDAEKQLFFEIERQRCPGYLYEEQGTEIYRKARQLAKGDLP</sequence>
<protein>
    <submittedName>
        <fullName evidence="2">Uncharacterized protein</fullName>
    </submittedName>
</protein>
<gene>
    <name evidence="2" type="ORF">THAOC_15335</name>
</gene>
<keyword evidence="3" id="KW-1185">Reference proteome</keyword>
<evidence type="ECO:0000313" key="2">
    <source>
        <dbReference type="EMBL" id="EJK63978.1"/>
    </source>
</evidence>
<dbReference type="AlphaFoldDB" id="K0SCW9"/>
<comment type="caution">
    <text evidence="2">The sequence shown here is derived from an EMBL/GenBank/DDBJ whole genome shotgun (WGS) entry which is preliminary data.</text>
</comment>
<organism evidence="2 3">
    <name type="scientific">Thalassiosira oceanica</name>
    <name type="common">Marine diatom</name>
    <dbReference type="NCBI Taxonomy" id="159749"/>
    <lineage>
        <taxon>Eukaryota</taxon>
        <taxon>Sar</taxon>
        <taxon>Stramenopiles</taxon>
        <taxon>Ochrophyta</taxon>
        <taxon>Bacillariophyta</taxon>
        <taxon>Coscinodiscophyceae</taxon>
        <taxon>Thalassiosirophycidae</taxon>
        <taxon>Thalassiosirales</taxon>
        <taxon>Thalassiosiraceae</taxon>
        <taxon>Thalassiosira</taxon>
    </lineage>
</organism>
<dbReference type="EMBL" id="AGNL01017799">
    <property type="protein sequence ID" value="EJK63978.1"/>
    <property type="molecule type" value="Genomic_DNA"/>
</dbReference>